<dbReference type="GO" id="GO:0000981">
    <property type="term" value="F:DNA-binding transcription factor activity, RNA polymerase II-specific"/>
    <property type="evidence" value="ECO:0007669"/>
    <property type="project" value="InterPro"/>
</dbReference>
<dbReference type="GO" id="GO:0000785">
    <property type="term" value="C:chromatin"/>
    <property type="evidence" value="ECO:0007669"/>
    <property type="project" value="TreeGrafter"/>
</dbReference>
<gene>
    <name evidence="9" type="ORF">ALTATR162_LOCUS12122</name>
</gene>
<dbReference type="GeneID" id="67012471"/>
<dbReference type="RefSeq" id="XP_043175703.1">
    <property type="nucleotide sequence ID" value="XM_043319768.1"/>
</dbReference>
<dbReference type="InterPro" id="IPR051059">
    <property type="entry name" value="VerF-like"/>
</dbReference>
<dbReference type="InterPro" id="IPR007219">
    <property type="entry name" value="XnlR_reg_dom"/>
</dbReference>
<dbReference type="PANTHER" id="PTHR40626">
    <property type="entry name" value="MIP31509P"/>
    <property type="match status" value="1"/>
</dbReference>
<dbReference type="GO" id="GO:0005634">
    <property type="term" value="C:nucleus"/>
    <property type="evidence" value="ECO:0007669"/>
    <property type="project" value="UniProtKB-SubCell"/>
</dbReference>
<dbReference type="AlphaFoldDB" id="A0A8J2NC33"/>
<evidence type="ECO:0000259" key="8">
    <source>
        <dbReference type="Pfam" id="PF04082"/>
    </source>
</evidence>
<accession>A0A8J2NC33</accession>
<dbReference type="GO" id="GO:0006351">
    <property type="term" value="P:DNA-templated transcription"/>
    <property type="evidence" value="ECO:0007669"/>
    <property type="project" value="InterPro"/>
</dbReference>
<evidence type="ECO:0000256" key="6">
    <source>
        <dbReference type="ARBA" id="ARBA00023242"/>
    </source>
</evidence>
<feature type="domain" description="Xylanolytic transcriptional activator regulatory" evidence="8">
    <location>
        <begin position="151"/>
        <end position="417"/>
    </location>
</feature>
<protein>
    <recommendedName>
        <fullName evidence="8">Xylanolytic transcriptional activator regulatory domain-containing protein</fullName>
    </recommendedName>
</protein>
<dbReference type="EMBL" id="CAJRGZ010000038">
    <property type="protein sequence ID" value="CAG5190071.1"/>
    <property type="molecule type" value="Genomic_DNA"/>
</dbReference>
<evidence type="ECO:0000256" key="7">
    <source>
        <dbReference type="SAM" id="MobiDB-lite"/>
    </source>
</evidence>
<evidence type="ECO:0000256" key="4">
    <source>
        <dbReference type="ARBA" id="ARBA00022771"/>
    </source>
</evidence>
<feature type="region of interest" description="Disordered" evidence="7">
    <location>
        <begin position="1"/>
        <end position="24"/>
    </location>
</feature>
<dbReference type="OrthoDB" id="427030at2759"/>
<dbReference type="PANTHER" id="PTHR40626:SF11">
    <property type="entry name" value="ZINC FINGER PROTEIN YPR022C"/>
    <property type="match status" value="1"/>
</dbReference>
<dbReference type="CDD" id="cd12148">
    <property type="entry name" value="fungal_TF_MHR"/>
    <property type="match status" value="1"/>
</dbReference>
<organism evidence="9 10">
    <name type="scientific">Alternaria atra</name>
    <dbReference type="NCBI Taxonomy" id="119953"/>
    <lineage>
        <taxon>Eukaryota</taxon>
        <taxon>Fungi</taxon>
        <taxon>Dikarya</taxon>
        <taxon>Ascomycota</taxon>
        <taxon>Pezizomycotina</taxon>
        <taxon>Dothideomycetes</taxon>
        <taxon>Pleosporomycetidae</taxon>
        <taxon>Pleosporales</taxon>
        <taxon>Pleosporineae</taxon>
        <taxon>Pleosporaceae</taxon>
        <taxon>Alternaria</taxon>
        <taxon>Alternaria sect. Ulocladioides</taxon>
    </lineage>
</organism>
<dbReference type="GO" id="GO:0000978">
    <property type="term" value="F:RNA polymerase II cis-regulatory region sequence-specific DNA binding"/>
    <property type="evidence" value="ECO:0007669"/>
    <property type="project" value="InterPro"/>
</dbReference>
<reference evidence="9" key="1">
    <citation type="submission" date="2021-05" db="EMBL/GenBank/DDBJ databases">
        <authorList>
            <person name="Stam R."/>
        </authorList>
    </citation>
    <scope>NUCLEOTIDE SEQUENCE</scope>
    <source>
        <strain evidence="9">CS162</strain>
    </source>
</reference>
<keyword evidence="2" id="KW-0479">Metal-binding</keyword>
<comment type="subcellular location">
    <subcellularLocation>
        <location evidence="1">Nucleus</location>
    </subcellularLocation>
</comment>
<comment type="caution">
    <text evidence="9">The sequence shown here is derived from an EMBL/GenBank/DDBJ whole genome shotgun (WGS) entry which is preliminary data.</text>
</comment>
<evidence type="ECO:0000256" key="3">
    <source>
        <dbReference type="ARBA" id="ARBA00022737"/>
    </source>
</evidence>
<keyword evidence="6" id="KW-0539">Nucleus</keyword>
<sequence>MQEKLSNHTEPASGRSGQIYCNDDTTMPNPDTLLQSSATLLFLTGLENGTIMPTRTKVEASHCYPCTSTTGPFNGPTTSASLGIVEPRLHSIHLGSTFSEYARDKLLGYINYLLRDVNDVKASHKKDIIIGCDMPEGQQVLSLHMMQTYVSSYWDHVHPQLPILHKPTFNASTCPKLLLVVIMCLGACCLGTDSSQELANLLAWEMRYELLKEADTSLDGQLCALQGLFLLEIFEKRYSTRRLYDRARDYSGKILDRMRRLGFFEEHLVPESVTSNESWRTWVKAEATRRLVFAAVLMDRIDTVQLGSSANVRSLEIKLCLPCAEDLWAAPYDSWVNRTQPLNNTKPALFVEGLRKMMRREPIQISSFGRIVLMADLLAVPFGAEQESLLLTPFPNTAARMRNEWREQLFLAFDFWKRDFDSALNRPENRPASNPYGSSDSTDDDNVFESRTVLYHLAYMAMHVDIADCQIYAGATRLPGRSITLRDYNDAQRRMKEVWAPAARARHATFHALRFLRGVMVAGDDSPNANAPSSAVLSYSARDDYLLNRPWVLYFATLIVWSYGFALDGPVKERYSLPSYEDKVKDMVLYLNRMGGVRTPEDLSETPNRNACLGLLIIMRDMFKQTRRELLQEAGDLLTECIKKLDVHRTEE</sequence>
<keyword evidence="4" id="KW-0863">Zinc-finger</keyword>
<dbReference type="Proteomes" id="UP000676310">
    <property type="component" value="Unassembled WGS sequence"/>
</dbReference>
<keyword evidence="10" id="KW-1185">Reference proteome</keyword>
<evidence type="ECO:0000256" key="5">
    <source>
        <dbReference type="ARBA" id="ARBA00022833"/>
    </source>
</evidence>
<evidence type="ECO:0000256" key="2">
    <source>
        <dbReference type="ARBA" id="ARBA00022723"/>
    </source>
</evidence>
<evidence type="ECO:0000256" key="1">
    <source>
        <dbReference type="ARBA" id="ARBA00004123"/>
    </source>
</evidence>
<keyword evidence="3" id="KW-0677">Repeat</keyword>
<keyword evidence="5" id="KW-0862">Zinc</keyword>
<dbReference type="GO" id="GO:0008270">
    <property type="term" value="F:zinc ion binding"/>
    <property type="evidence" value="ECO:0007669"/>
    <property type="project" value="UniProtKB-KW"/>
</dbReference>
<evidence type="ECO:0000313" key="10">
    <source>
        <dbReference type="Proteomes" id="UP000676310"/>
    </source>
</evidence>
<evidence type="ECO:0000313" key="9">
    <source>
        <dbReference type="EMBL" id="CAG5190071.1"/>
    </source>
</evidence>
<proteinExistence type="predicted"/>
<name>A0A8J2NC33_9PLEO</name>
<dbReference type="Pfam" id="PF04082">
    <property type="entry name" value="Fungal_trans"/>
    <property type="match status" value="1"/>
</dbReference>